<comment type="caution">
    <text evidence="2">The sequence shown here is derived from an EMBL/GenBank/DDBJ whole genome shotgun (WGS) entry which is preliminary data.</text>
</comment>
<sequence length="61" mass="7085">MLCYEDAKIKADGYDQTVEVQEDFKDKLNDLKYEYNELTKGKFPSGPFVQDTGDEQNKQSE</sequence>
<reference evidence="2 3" key="1">
    <citation type="journal article" date="2016" name="Nat. Commun.">
        <title>Thousands of microbial genomes shed light on interconnected biogeochemical processes in an aquifer system.</title>
        <authorList>
            <person name="Anantharaman K."/>
            <person name="Brown C.T."/>
            <person name="Hug L.A."/>
            <person name="Sharon I."/>
            <person name="Castelle C.J."/>
            <person name="Probst A.J."/>
            <person name="Thomas B.C."/>
            <person name="Singh A."/>
            <person name="Wilkins M.J."/>
            <person name="Karaoz U."/>
            <person name="Brodie E.L."/>
            <person name="Williams K.H."/>
            <person name="Hubbard S.S."/>
            <person name="Banfield J.F."/>
        </authorList>
    </citation>
    <scope>NUCLEOTIDE SEQUENCE [LARGE SCALE GENOMIC DNA]</scope>
</reference>
<accession>A0A1F4UP21</accession>
<name>A0A1F4UP21_UNCKA</name>
<gene>
    <name evidence="2" type="ORF">A2V49_00585</name>
</gene>
<feature type="region of interest" description="Disordered" evidence="1">
    <location>
        <begin position="41"/>
        <end position="61"/>
    </location>
</feature>
<proteinExistence type="predicted"/>
<evidence type="ECO:0000313" key="3">
    <source>
        <dbReference type="Proteomes" id="UP000178615"/>
    </source>
</evidence>
<protein>
    <submittedName>
        <fullName evidence="2">Uncharacterized protein</fullName>
    </submittedName>
</protein>
<dbReference type="EMBL" id="MEUV01000001">
    <property type="protein sequence ID" value="OGC46530.1"/>
    <property type="molecule type" value="Genomic_DNA"/>
</dbReference>
<evidence type="ECO:0000256" key="1">
    <source>
        <dbReference type="SAM" id="MobiDB-lite"/>
    </source>
</evidence>
<organism evidence="2 3">
    <name type="scientific">candidate division WWE3 bacterium RBG_19FT_COMBO_34_6</name>
    <dbReference type="NCBI Taxonomy" id="1802612"/>
    <lineage>
        <taxon>Bacteria</taxon>
        <taxon>Katanobacteria</taxon>
    </lineage>
</organism>
<evidence type="ECO:0000313" key="2">
    <source>
        <dbReference type="EMBL" id="OGC46530.1"/>
    </source>
</evidence>
<dbReference type="Proteomes" id="UP000178615">
    <property type="component" value="Unassembled WGS sequence"/>
</dbReference>
<dbReference type="AlphaFoldDB" id="A0A1F4UP21"/>